<reference evidence="2" key="3">
    <citation type="submission" date="2021-01" db="EMBL/GenBank/DDBJ databases">
        <authorList>
            <consortium name="Aspergillus luchuensis mut. kawachii IFO 4304 genome sequencing consortium"/>
            <person name="Kazuki M."/>
            <person name="Futagami T."/>
        </authorList>
    </citation>
    <scope>NUCLEOTIDE SEQUENCE</scope>
    <source>
        <strain evidence="2">IFO 4308</strain>
    </source>
</reference>
<reference evidence="4" key="2">
    <citation type="submission" date="2016-02" db="EMBL/GenBank/DDBJ databases">
        <title>Genome sequencing of Aspergillus luchuensis NBRC 4314.</title>
        <authorList>
            <person name="Yamada O."/>
        </authorList>
    </citation>
    <scope>NUCLEOTIDE SEQUENCE [LARGE SCALE GENOMIC DNA]</scope>
    <source>
        <strain evidence="4">RIB 2604</strain>
    </source>
</reference>
<organism evidence="3 4">
    <name type="scientific">Aspergillus kawachii</name>
    <name type="common">White koji mold</name>
    <name type="synonym">Aspergillus awamori var. kawachi</name>
    <dbReference type="NCBI Taxonomy" id="1069201"/>
    <lineage>
        <taxon>Eukaryota</taxon>
        <taxon>Fungi</taxon>
        <taxon>Dikarya</taxon>
        <taxon>Ascomycota</taxon>
        <taxon>Pezizomycotina</taxon>
        <taxon>Eurotiomycetes</taxon>
        <taxon>Eurotiomycetidae</taxon>
        <taxon>Eurotiales</taxon>
        <taxon>Aspergillaceae</taxon>
        <taxon>Aspergillus</taxon>
        <taxon>Aspergillus subgen. Circumdati</taxon>
    </lineage>
</organism>
<evidence type="ECO:0000313" key="2">
    <source>
        <dbReference type="EMBL" id="BCR96439.1"/>
    </source>
</evidence>
<evidence type="ECO:0000313" key="4">
    <source>
        <dbReference type="Proteomes" id="UP000075230"/>
    </source>
</evidence>
<evidence type="ECO:0000256" key="1">
    <source>
        <dbReference type="SAM" id="MobiDB-lite"/>
    </source>
</evidence>
<evidence type="ECO:0000313" key="5">
    <source>
        <dbReference type="Proteomes" id="UP000661280"/>
    </source>
</evidence>
<dbReference type="VEuPathDB" id="FungiDB:ASPFODRAFT_38893"/>
<dbReference type="Proteomes" id="UP000075230">
    <property type="component" value="Unassembled WGS sequence"/>
</dbReference>
<dbReference type="OrthoDB" id="3796612at2759"/>
<dbReference type="RefSeq" id="XP_041540205.1">
    <property type="nucleotide sequence ID" value="XM_041686196.1"/>
</dbReference>
<evidence type="ECO:0000313" key="3">
    <source>
        <dbReference type="EMBL" id="GAT26477.1"/>
    </source>
</evidence>
<dbReference type="GeneID" id="64957764"/>
<dbReference type="KEGG" id="aluc:AKAW2_21379A"/>
<dbReference type="EMBL" id="BCWF01000021">
    <property type="protein sequence ID" value="GAT26477.1"/>
    <property type="molecule type" value="Genomic_DNA"/>
</dbReference>
<feature type="region of interest" description="Disordered" evidence="1">
    <location>
        <begin position="1"/>
        <end position="38"/>
    </location>
</feature>
<gene>
    <name evidence="2" type="ORF">AKAW2_21379A</name>
    <name evidence="3" type="ORF">RIB2604_02101550</name>
</gene>
<reference evidence="2" key="4">
    <citation type="submission" date="2021-02" db="EMBL/GenBank/DDBJ databases">
        <title>Aspergillus luchuensis mut. kawachii IFO 4304 genome sequence.</title>
        <authorList>
            <person name="Mori K."/>
            <person name="Kadooka C."/>
            <person name="Goto M."/>
            <person name="Futagami T."/>
        </authorList>
    </citation>
    <scope>NUCLEOTIDE SEQUENCE</scope>
    <source>
        <strain evidence="2">IFO 4308</strain>
    </source>
</reference>
<accession>A0A146FLB5</accession>
<dbReference type="AlphaFoldDB" id="A0A146FLB5"/>
<proteinExistence type="predicted"/>
<protein>
    <submittedName>
        <fullName evidence="3">Uncharacterized protein</fullName>
    </submittedName>
</protein>
<sequence>MKPDVTTTGVSHPETFDIGLSPTGDAGSAFHTQNDPSAPYQRENYIERKTAVDIRCSCVDVVHGLLSPDGSSYATLIVLQFRFDPRKRARRISQVDVELQFSGSEPGAADPEVYAIAPNEHLSVSRTTQTETTSTEGSLTFGAGTVVSNFVDASSTVKYGHDISRELSYAATVVGSIDLRGRNYGKANCASWTLIENPATKTGVPAAMRAAILLKRKDEGKFQANVSIRAKADWKTQLEWLVGSTRADDPVLFDPTLSPTSDKYDDMELKMGDINLNGISEIVVESGKTMA</sequence>
<dbReference type="EMBL" id="AP024426">
    <property type="protein sequence ID" value="BCR96439.1"/>
    <property type="molecule type" value="Genomic_DNA"/>
</dbReference>
<dbReference type="Proteomes" id="UP000661280">
    <property type="component" value="Chromosome 2"/>
</dbReference>
<name>A0A146FLB5_ASPKA</name>
<reference evidence="3 4" key="1">
    <citation type="journal article" date="2016" name="DNA Res.">
        <title>Genome sequence of Aspergillus luchuensis NBRC 4314.</title>
        <authorList>
            <person name="Yamada O."/>
            <person name="Machida M."/>
            <person name="Hosoyama A."/>
            <person name="Goto M."/>
            <person name="Takahashi T."/>
            <person name="Futagami T."/>
            <person name="Yamagata Y."/>
            <person name="Takeuchi M."/>
            <person name="Kobayashi T."/>
            <person name="Koike H."/>
            <person name="Abe K."/>
            <person name="Asai K."/>
            <person name="Arita M."/>
            <person name="Fujita N."/>
            <person name="Fukuda K."/>
            <person name="Higa K."/>
            <person name="Horikawa H."/>
            <person name="Ishikawa T."/>
            <person name="Jinno K."/>
            <person name="Kato Y."/>
            <person name="Kirimura K."/>
            <person name="Mizutani O."/>
            <person name="Nakasone K."/>
            <person name="Sano M."/>
            <person name="Shiraishi Y."/>
            <person name="Tsukahara M."/>
            <person name="Gomi K."/>
        </authorList>
    </citation>
    <scope>NUCLEOTIDE SEQUENCE [LARGE SCALE GENOMIC DNA]</scope>
    <source>
        <strain evidence="3 4">RIB 2604</strain>
    </source>
</reference>
<keyword evidence="5" id="KW-1185">Reference proteome</keyword>
<feature type="compositionally biased region" description="Polar residues" evidence="1">
    <location>
        <begin position="1"/>
        <end position="10"/>
    </location>
</feature>